<evidence type="ECO:0000313" key="3">
    <source>
        <dbReference type="EMBL" id="XDV71436.1"/>
    </source>
</evidence>
<feature type="region of interest" description="Disordered" evidence="1">
    <location>
        <begin position="30"/>
        <end position="53"/>
    </location>
</feature>
<dbReference type="Pfam" id="PF09851">
    <property type="entry name" value="SHOCT"/>
    <property type="match status" value="1"/>
</dbReference>
<proteinExistence type="predicted"/>
<dbReference type="RefSeq" id="WP_280624879.1">
    <property type="nucleotide sequence ID" value="NZ_CP165735.1"/>
</dbReference>
<dbReference type="InterPro" id="IPR018649">
    <property type="entry name" value="SHOCT"/>
</dbReference>
<accession>A0AB39YRA2</accession>
<gene>
    <name evidence="3" type="ORF">ABQM86_21160</name>
</gene>
<name>A0AB39YRA2_9MICC</name>
<sequence length="87" mass="9219">MTFNRADRPGLLGSFAPVTNPYERIGAPLRKGARHVTQSHPNAADEGPVPGDKQTKLLNALQQLATLHSSGGLSEAEFTAAKARLLS</sequence>
<evidence type="ECO:0000256" key="1">
    <source>
        <dbReference type="SAM" id="MobiDB-lite"/>
    </source>
</evidence>
<protein>
    <submittedName>
        <fullName evidence="3">SHOCT domain-containing protein</fullName>
    </submittedName>
</protein>
<evidence type="ECO:0000259" key="2">
    <source>
        <dbReference type="Pfam" id="PF09851"/>
    </source>
</evidence>
<organism evidence="3">
    <name type="scientific">Paenarthrobacter sp. AMU7</name>
    <dbReference type="NCBI Taxonomy" id="3162492"/>
    <lineage>
        <taxon>Bacteria</taxon>
        <taxon>Bacillati</taxon>
        <taxon>Actinomycetota</taxon>
        <taxon>Actinomycetes</taxon>
        <taxon>Micrococcales</taxon>
        <taxon>Micrococcaceae</taxon>
        <taxon>Paenarthrobacter</taxon>
    </lineage>
</organism>
<dbReference type="AlphaFoldDB" id="A0AB39YRA2"/>
<reference evidence="3" key="1">
    <citation type="submission" date="2024-07" db="EMBL/GenBank/DDBJ databases">
        <authorList>
            <person name="Li J."/>
            <person name="Wei H."/>
            <person name="Ma J."/>
        </authorList>
    </citation>
    <scope>NUCLEOTIDE SEQUENCE</scope>
    <source>
        <strain evidence="3">AMU7</strain>
    </source>
</reference>
<feature type="domain" description="SHOCT" evidence="2">
    <location>
        <begin position="60"/>
        <end position="86"/>
    </location>
</feature>
<dbReference type="EMBL" id="CP165735">
    <property type="protein sequence ID" value="XDV71436.1"/>
    <property type="molecule type" value="Genomic_DNA"/>
</dbReference>